<dbReference type="OrthoDB" id="5979581at2759"/>
<dbReference type="EMBL" id="JPKZ01000252">
    <property type="protein sequence ID" value="KHN88353.1"/>
    <property type="molecule type" value="Genomic_DNA"/>
</dbReference>
<dbReference type="PANTHER" id="PTHR11909">
    <property type="entry name" value="CASEIN KINASE-RELATED"/>
    <property type="match status" value="1"/>
</dbReference>
<feature type="domain" description="Protein kinase" evidence="2">
    <location>
        <begin position="110"/>
        <end position="388"/>
    </location>
</feature>
<reference evidence="3 4" key="1">
    <citation type="submission" date="2014-11" db="EMBL/GenBank/DDBJ databases">
        <title>Genetic blueprint of the zoonotic pathogen Toxocara canis.</title>
        <authorList>
            <person name="Zhu X.-Q."/>
            <person name="Korhonen P.K."/>
            <person name="Cai H."/>
            <person name="Young N.D."/>
            <person name="Nejsum P."/>
            <person name="von Samson-Himmelstjerna G."/>
            <person name="Boag P.R."/>
            <person name="Tan P."/>
            <person name="Li Q."/>
            <person name="Min J."/>
            <person name="Yang Y."/>
            <person name="Wang X."/>
            <person name="Fang X."/>
            <person name="Hall R.S."/>
            <person name="Hofmann A."/>
            <person name="Sternberg P.W."/>
            <person name="Jex A.R."/>
            <person name="Gasser R.B."/>
        </authorList>
    </citation>
    <scope>NUCLEOTIDE SEQUENCE [LARGE SCALE GENOMIC DNA]</scope>
    <source>
        <strain evidence="3">PN_DK_2014</strain>
    </source>
</reference>
<dbReference type="OMA" id="WQVIETI"/>
<dbReference type="GO" id="GO:0004672">
    <property type="term" value="F:protein kinase activity"/>
    <property type="evidence" value="ECO:0007669"/>
    <property type="project" value="InterPro"/>
</dbReference>
<keyword evidence="3" id="KW-0418">Kinase</keyword>
<feature type="region of interest" description="Disordered" evidence="1">
    <location>
        <begin position="424"/>
        <end position="456"/>
    </location>
</feature>
<evidence type="ECO:0000256" key="1">
    <source>
        <dbReference type="SAM" id="MobiDB-lite"/>
    </source>
</evidence>
<dbReference type="Proteomes" id="UP000031036">
    <property type="component" value="Unassembled WGS sequence"/>
</dbReference>
<dbReference type="Gene3D" id="1.10.510.10">
    <property type="entry name" value="Transferase(Phosphotransferase) domain 1"/>
    <property type="match status" value="1"/>
</dbReference>
<dbReference type="GO" id="GO:0005524">
    <property type="term" value="F:ATP binding"/>
    <property type="evidence" value="ECO:0007669"/>
    <property type="project" value="InterPro"/>
</dbReference>
<keyword evidence="3" id="KW-0808">Transferase</keyword>
<gene>
    <name evidence="3" type="primary">Ttbk2</name>
    <name evidence="3" type="ORF">Tcan_13582</name>
</gene>
<comment type="caution">
    <text evidence="3">The sequence shown here is derived from an EMBL/GenBank/DDBJ whole genome shotgun (WGS) entry which is preliminary data.</text>
</comment>
<dbReference type="SUPFAM" id="SSF56112">
    <property type="entry name" value="Protein kinase-like (PK-like)"/>
    <property type="match status" value="1"/>
</dbReference>
<feature type="compositionally biased region" description="Polar residues" evidence="1">
    <location>
        <begin position="435"/>
        <end position="448"/>
    </location>
</feature>
<sequence length="456" mass="51578">MPSHSAPFQNDHFRSLNRASAKKNKEYLSAKRCNRLAANAQKTIATRQLSCVSANRRTNRRLLHSTMASGKAISSALGIEKRQKDKEEENRKVDELVDHLKRIAPFNKRWQVIETINQGTYGVVFSVQDVVTKVFGVIKVAKSLANDSGNASAEWEGFILETMFKRSEIASVVRLLDKGMLADQNGEGMEFVVLEKAGVPVKDYVFEALGPLRSLRAAKVSLQMLKGVYDLHQQGLLHRDLKPDNMGLCSEEQPVTLLFDLGMSRMYTDGECDIRPPRTCCPFRGTPEWASGHSQKGREQTRFDDLIAWLYVSCELFAPERDPTQPLPWTYRTNNRAQRYLKSVFCPARYLLKRLPPQYYAINTYLMTANTLKVPDYKFLADRVYEVVKKYEEEVAKIPENKLNEYIIPPEDTNTKLSAVASKAVDVTQGKDESANNPAQQPLASPATQPVEKQPQ</sequence>
<organism evidence="3 4">
    <name type="scientific">Toxocara canis</name>
    <name type="common">Canine roundworm</name>
    <dbReference type="NCBI Taxonomy" id="6265"/>
    <lineage>
        <taxon>Eukaryota</taxon>
        <taxon>Metazoa</taxon>
        <taxon>Ecdysozoa</taxon>
        <taxon>Nematoda</taxon>
        <taxon>Chromadorea</taxon>
        <taxon>Rhabditida</taxon>
        <taxon>Spirurina</taxon>
        <taxon>Ascaridomorpha</taxon>
        <taxon>Ascaridoidea</taxon>
        <taxon>Toxocaridae</taxon>
        <taxon>Toxocara</taxon>
    </lineage>
</organism>
<evidence type="ECO:0000313" key="3">
    <source>
        <dbReference type="EMBL" id="KHN88353.1"/>
    </source>
</evidence>
<dbReference type="Pfam" id="PF00069">
    <property type="entry name" value="Pkinase"/>
    <property type="match status" value="1"/>
</dbReference>
<protein>
    <submittedName>
        <fullName evidence="3">Tau-tubulin kinase 2</fullName>
    </submittedName>
</protein>
<evidence type="ECO:0000259" key="2">
    <source>
        <dbReference type="PROSITE" id="PS50011"/>
    </source>
</evidence>
<evidence type="ECO:0000313" key="4">
    <source>
        <dbReference type="Proteomes" id="UP000031036"/>
    </source>
</evidence>
<dbReference type="AlphaFoldDB" id="A0A0B2W317"/>
<proteinExistence type="predicted"/>
<keyword evidence="4" id="KW-1185">Reference proteome</keyword>
<name>A0A0B2W317_TOXCA</name>
<dbReference type="InterPro" id="IPR000719">
    <property type="entry name" value="Prot_kinase_dom"/>
</dbReference>
<dbReference type="SMART" id="SM00220">
    <property type="entry name" value="S_TKc"/>
    <property type="match status" value="1"/>
</dbReference>
<dbReference type="STRING" id="6265.A0A0B2W317"/>
<dbReference type="InterPro" id="IPR050235">
    <property type="entry name" value="CK1_Ser-Thr_kinase"/>
</dbReference>
<accession>A0A0B2W317</accession>
<dbReference type="InterPro" id="IPR011009">
    <property type="entry name" value="Kinase-like_dom_sf"/>
</dbReference>
<dbReference type="PROSITE" id="PS50011">
    <property type="entry name" value="PROTEIN_KINASE_DOM"/>
    <property type="match status" value="1"/>
</dbReference>